<feature type="compositionally biased region" description="Polar residues" evidence="9">
    <location>
        <begin position="406"/>
        <end position="416"/>
    </location>
</feature>
<feature type="domain" description="C2H2-type" evidence="10">
    <location>
        <begin position="504"/>
        <end position="528"/>
    </location>
</feature>
<name>A0A6P5ATL2_BRABE</name>
<dbReference type="RefSeq" id="XP_019646397.1">
    <property type="nucleotide sequence ID" value="XM_019790838.1"/>
</dbReference>
<reference evidence="12" key="1">
    <citation type="submission" date="2025-08" db="UniProtKB">
        <authorList>
            <consortium name="RefSeq"/>
        </authorList>
    </citation>
    <scope>IDENTIFICATION</scope>
    <source>
        <tissue evidence="12">Gonad</tissue>
    </source>
</reference>
<protein>
    <submittedName>
        <fullName evidence="12">Zinc finger protein 431-like</fullName>
    </submittedName>
</protein>
<evidence type="ECO:0000256" key="3">
    <source>
        <dbReference type="ARBA" id="ARBA00022737"/>
    </source>
</evidence>
<keyword evidence="11" id="KW-1185">Reference proteome</keyword>
<accession>A0A6P5ATL2</accession>
<keyword evidence="6" id="KW-0238">DNA-binding</keyword>
<feature type="domain" description="C2H2-type" evidence="10">
    <location>
        <begin position="587"/>
        <end position="614"/>
    </location>
</feature>
<feature type="region of interest" description="Disordered" evidence="9">
    <location>
        <begin position="282"/>
        <end position="337"/>
    </location>
</feature>
<dbReference type="PANTHER" id="PTHR24392:SF31">
    <property type="entry name" value="C2H2-TYPE DOMAIN-CONTAINING PROTEIN"/>
    <property type="match status" value="1"/>
</dbReference>
<keyword evidence="7" id="KW-0539">Nucleus</keyword>
<proteinExistence type="predicted"/>
<keyword evidence="2" id="KW-0479">Metal-binding</keyword>
<dbReference type="PANTHER" id="PTHR24392">
    <property type="entry name" value="ZINC FINGER PROTEIN"/>
    <property type="match status" value="1"/>
</dbReference>
<organism evidence="11 12">
    <name type="scientific">Branchiostoma belcheri</name>
    <name type="common">Amphioxus</name>
    <dbReference type="NCBI Taxonomy" id="7741"/>
    <lineage>
        <taxon>Eukaryota</taxon>
        <taxon>Metazoa</taxon>
        <taxon>Chordata</taxon>
        <taxon>Cephalochordata</taxon>
        <taxon>Leptocardii</taxon>
        <taxon>Amphioxiformes</taxon>
        <taxon>Branchiostomatidae</taxon>
        <taxon>Branchiostoma</taxon>
    </lineage>
</organism>
<evidence type="ECO:0000313" key="12">
    <source>
        <dbReference type="RefSeq" id="XP_019646397.1"/>
    </source>
</evidence>
<evidence type="ECO:0000256" key="9">
    <source>
        <dbReference type="SAM" id="MobiDB-lite"/>
    </source>
</evidence>
<dbReference type="InterPro" id="IPR036236">
    <property type="entry name" value="Znf_C2H2_sf"/>
</dbReference>
<keyword evidence="4 8" id="KW-0863">Zinc-finger</keyword>
<feature type="compositionally biased region" description="Basic and acidic residues" evidence="9">
    <location>
        <begin position="301"/>
        <end position="313"/>
    </location>
</feature>
<dbReference type="Gene3D" id="3.30.160.60">
    <property type="entry name" value="Classic Zinc Finger"/>
    <property type="match status" value="8"/>
</dbReference>
<feature type="domain" description="C2H2-type" evidence="10">
    <location>
        <begin position="251"/>
        <end position="278"/>
    </location>
</feature>
<dbReference type="GO" id="GO:0003677">
    <property type="term" value="F:DNA binding"/>
    <property type="evidence" value="ECO:0007669"/>
    <property type="project" value="UniProtKB-KW"/>
</dbReference>
<dbReference type="GeneID" id="109486933"/>
<dbReference type="GO" id="GO:0005634">
    <property type="term" value="C:nucleus"/>
    <property type="evidence" value="ECO:0007669"/>
    <property type="project" value="UniProtKB-SubCell"/>
</dbReference>
<dbReference type="InterPro" id="IPR013087">
    <property type="entry name" value="Znf_C2H2_type"/>
</dbReference>
<feature type="domain" description="C2H2-type" evidence="10">
    <location>
        <begin position="531"/>
        <end position="558"/>
    </location>
</feature>
<dbReference type="AlphaFoldDB" id="A0A6P5ATL2"/>
<evidence type="ECO:0000256" key="2">
    <source>
        <dbReference type="ARBA" id="ARBA00022723"/>
    </source>
</evidence>
<dbReference type="FunFam" id="3.30.160.60:FF:000630">
    <property type="entry name" value="Zinc finger protein 180"/>
    <property type="match status" value="1"/>
</dbReference>
<evidence type="ECO:0000256" key="6">
    <source>
        <dbReference type="ARBA" id="ARBA00023125"/>
    </source>
</evidence>
<sequence length="642" mass="71831">MAETSSKPIAGTSHRSCTLCKFTASNQKDLESHMFSHVREPMWVCDTCGYRSNRHSAMERHSRKHKKKCIVEKKSRPVPDNARCCPLCKFTTADQKQLESHMFSHVEPMVCETCGYRALSHSTMARHIKTHAEKPFKPAPNVKQEIVYRTCPLCKFTTTDQKKLESHMFKHTYPIVCQQCGFRALSQRTMKKHMETHTTEDESVTAASDNALSTSTDISQHRCSVCGFTTPDQREFESHKSSHTTYAGKPFMCGECMYRTSCMFTLQMHMKTHVDEMSTVCDNGLDSERSQDKMAANSEPSQDKMAVKIEPSQDKMAANSRSSQDKMAANNGSSQDKMAVKIEPSQDKMAANIGPGQNKMAANTEPSQDKMAANSEPSQDKMAANSGPSQEKMAANSGPSQDKVAANTSGMETYSSDTQKYTSAVLEQHIEQDKSKMSENVATSATDKALRCEECDFRTNVEHALQKHMICHTLPFMCGECGHRAVTKYQMDAHMRTHTGETPFLCGKCGYNAANKRGLTKHMQIHTGGIFTCKKCEYTTTLMGDFNQHLRAHRGEISFECEVCGLKTSTKGAMASHMRIHTHELPYACSKCEYRTTCQDDLAEHIQTHTLNEKPVMFVCGKCGLQTPNRGAMAIHMKIHLP</sequence>
<gene>
    <name evidence="12" type="primary">LOC109486933</name>
</gene>
<evidence type="ECO:0000256" key="7">
    <source>
        <dbReference type="ARBA" id="ARBA00023242"/>
    </source>
</evidence>
<feature type="domain" description="C2H2-type" evidence="10">
    <location>
        <begin position="559"/>
        <end position="586"/>
    </location>
</feature>
<dbReference type="GO" id="GO:0008270">
    <property type="term" value="F:zinc ion binding"/>
    <property type="evidence" value="ECO:0007669"/>
    <property type="project" value="UniProtKB-KW"/>
</dbReference>
<evidence type="ECO:0000256" key="4">
    <source>
        <dbReference type="ARBA" id="ARBA00022771"/>
    </source>
</evidence>
<evidence type="ECO:0000256" key="8">
    <source>
        <dbReference type="PROSITE-ProRule" id="PRU00042"/>
    </source>
</evidence>
<feature type="domain" description="C2H2-type" evidence="10">
    <location>
        <begin position="618"/>
        <end position="642"/>
    </location>
</feature>
<feature type="domain" description="C2H2-type" evidence="10">
    <location>
        <begin position="175"/>
        <end position="202"/>
    </location>
</feature>
<dbReference type="Proteomes" id="UP000515135">
    <property type="component" value="Unplaced"/>
</dbReference>
<dbReference type="Pfam" id="PF00096">
    <property type="entry name" value="zf-C2H2"/>
    <property type="match status" value="2"/>
</dbReference>
<dbReference type="SMART" id="SM00355">
    <property type="entry name" value="ZnF_C2H2"/>
    <property type="match status" value="15"/>
</dbReference>
<evidence type="ECO:0000256" key="5">
    <source>
        <dbReference type="ARBA" id="ARBA00022833"/>
    </source>
</evidence>
<dbReference type="PROSITE" id="PS50157">
    <property type="entry name" value="ZINC_FINGER_C2H2_2"/>
    <property type="match status" value="8"/>
</dbReference>
<keyword evidence="3" id="KW-0677">Repeat</keyword>
<dbReference type="FunFam" id="3.30.160.60:FF:000446">
    <property type="entry name" value="Zinc finger protein"/>
    <property type="match status" value="1"/>
</dbReference>
<comment type="subcellular location">
    <subcellularLocation>
        <location evidence="1">Nucleus</location>
    </subcellularLocation>
</comment>
<evidence type="ECO:0000313" key="11">
    <source>
        <dbReference type="Proteomes" id="UP000515135"/>
    </source>
</evidence>
<feature type="region of interest" description="Disordered" evidence="9">
    <location>
        <begin position="349"/>
        <end position="416"/>
    </location>
</feature>
<dbReference type="FunFam" id="3.30.160.60:FF:002287">
    <property type="entry name" value="Uncharacterized protein"/>
    <property type="match status" value="1"/>
</dbReference>
<dbReference type="FunFam" id="3.30.160.60:FF:004162">
    <property type="match status" value="1"/>
</dbReference>
<feature type="domain" description="C2H2-type" evidence="10">
    <location>
        <begin position="476"/>
        <end position="503"/>
    </location>
</feature>
<dbReference type="SUPFAM" id="SSF57667">
    <property type="entry name" value="beta-beta-alpha zinc fingers"/>
    <property type="match status" value="5"/>
</dbReference>
<dbReference type="OrthoDB" id="427030at2759"/>
<keyword evidence="5" id="KW-0862">Zinc</keyword>
<evidence type="ECO:0000256" key="1">
    <source>
        <dbReference type="ARBA" id="ARBA00004123"/>
    </source>
</evidence>
<dbReference type="KEGG" id="bbel:109486933"/>
<evidence type="ECO:0000259" key="10">
    <source>
        <dbReference type="PROSITE" id="PS50157"/>
    </source>
</evidence>